<dbReference type="Pfam" id="PF14291">
    <property type="entry name" value="DUF4371"/>
    <property type="match status" value="1"/>
</dbReference>
<evidence type="ECO:0000256" key="1">
    <source>
        <dbReference type="SAM" id="MobiDB-lite"/>
    </source>
</evidence>
<dbReference type="EMBL" id="CAJPWZ010001046">
    <property type="protein sequence ID" value="CAG2206306.1"/>
    <property type="molecule type" value="Genomic_DNA"/>
</dbReference>
<dbReference type="SMART" id="SM00597">
    <property type="entry name" value="ZnF_TTF"/>
    <property type="match status" value="1"/>
</dbReference>
<gene>
    <name evidence="3" type="ORF">MEDL_20683</name>
</gene>
<dbReference type="PANTHER" id="PTHR46289">
    <property type="entry name" value="52 KDA REPRESSOR OF THE INHIBITOR OF THE PROTEIN KINASE-LIKE PROTEIN-RELATED"/>
    <property type="match status" value="1"/>
</dbReference>
<accession>A0A8S3RAD0</accession>
<protein>
    <recommendedName>
        <fullName evidence="2">TTF-type domain-containing protein</fullName>
    </recommendedName>
</protein>
<dbReference type="InterPro" id="IPR052958">
    <property type="entry name" value="IFN-induced_PKR_regulator"/>
</dbReference>
<feature type="region of interest" description="Disordered" evidence="1">
    <location>
        <begin position="12"/>
        <end position="52"/>
    </location>
</feature>
<feature type="domain" description="TTF-type" evidence="2">
    <location>
        <begin position="90"/>
        <end position="179"/>
    </location>
</feature>
<name>A0A8S3RAD0_MYTED</name>
<dbReference type="SUPFAM" id="SSF53098">
    <property type="entry name" value="Ribonuclease H-like"/>
    <property type="match status" value="1"/>
</dbReference>
<dbReference type="Proteomes" id="UP000683360">
    <property type="component" value="Unassembled WGS sequence"/>
</dbReference>
<dbReference type="AlphaFoldDB" id="A0A8S3RAD0"/>
<dbReference type="OrthoDB" id="10023262at2759"/>
<dbReference type="GO" id="GO:0046983">
    <property type="term" value="F:protein dimerization activity"/>
    <property type="evidence" value="ECO:0007669"/>
    <property type="project" value="InterPro"/>
</dbReference>
<dbReference type="InterPro" id="IPR025398">
    <property type="entry name" value="DUF4371"/>
</dbReference>
<dbReference type="InterPro" id="IPR012337">
    <property type="entry name" value="RNaseH-like_sf"/>
</dbReference>
<evidence type="ECO:0000313" key="4">
    <source>
        <dbReference type="Proteomes" id="UP000683360"/>
    </source>
</evidence>
<dbReference type="InterPro" id="IPR006580">
    <property type="entry name" value="Znf_TTF"/>
</dbReference>
<keyword evidence="4" id="KW-1185">Reference proteome</keyword>
<evidence type="ECO:0000313" key="3">
    <source>
        <dbReference type="EMBL" id="CAG2206306.1"/>
    </source>
</evidence>
<organism evidence="3 4">
    <name type="scientific">Mytilus edulis</name>
    <name type="common">Blue mussel</name>
    <dbReference type="NCBI Taxonomy" id="6550"/>
    <lineage>
        <taxon>Eukaryota</taxon>
        <taxon>Metazoa</taxon>
        <taxon>Spiralia</taxon>
        <taxon>Lophotrochozoa</taxon>
        <taxon>Mollusca</taxon>
        <taxon>Bivalvia</taxon>
        <taxon>Autobranchia</taxon>
        <taxon>Pteriomorphia</taxon>
        <taxon>Mytilida</taxon>
        <taxon>Mytiloidea</taxon>
        <taxon>Mytilidae</taxon>
        <taxon>Mytilinae</taxon>
        <taxon>Mytilus</taxon>
    </lineage>
</organism>
<evidence type="ECO:0000259" key="2">
    <source>
        <dbReference type="SMART" id="SM00597"/>
    </source>
</evidence>
<comment type="caution">
    <text evidence="3">The sequence shown here is derived from an EMBL/GenBank/DDBJ whole genome shotgun (WGS) entry which is preliminary data.</text>
</comment>
<proteinExistence type="predicted"/>
<dbReference type="InterPro" id="IPR008906">
    <property type="entry name" value="HATC_C_dom"/>
</dbReference>
<dbReference type="PANTHER" id="PTHR46289:SF14">
    <property type="entry name" value="DUF4371 DOMAIN-CONTAINING PROTEIN"/>
    <property type="match status" value="1"/>
</dbReference>
<sequence>MDKYLIKKRKTVTAESTDNMDPVISKTHEEASCSDSQDSETNPNTKTQTQTQSLDPVGFIGKSLNDTLKSTILGSKWTPEKGKFSFPLTHGRRYNVAWEDKFNWLRYSPSTDSAFCAPCIAFGECKSSGGYSDKFSSSGMKDWKNAVGAKRGTFLIHQESSGHKDALLKSSNFLQIIEGGEKNIKCSISKAYEDNIKKNQQIILNIIDVIVVMGQRNIPLRGHNWDKDAKREDGNFDFFVHWKAEDKPVLKQHLATAAYNAKYLSPDIQNEIIAIAGDEVLEVILSRARCAKWFSIMADECTDVANLEQMAVCIRFVDVKSIVNEDFIGFVPLDKVDAASISTALLKIMEDCKLDLRNLRGQGYDGASVMSGLKSGVSARIKELQPRAEYHHCRAHALNLVISSSCRSVDMIRTVFDDVNQLTWFLGGSPKRTAILKRHLPDAKQVDYLVGDTDDEKVESNINIANAFSKSLLPKLCETRWSARVDTLSVILAKYKAVLASLEDVRKESTATEARTKATAFIHMMEKSTFVVAIVIAHHILSYTKPLSLALQNAKCDVFKAFTDAQTCKKVVAAQRSDEVFNRCIWMKAAAIAESIDIELGKPRTVGRMRHRANAAFSDDSVHGYYRVNAYFPFVDHCLNELNERFPEQTRPSFLAFQLLPCRLQNITEEEIADIQVRYEEDMPDSPGFVRELERWKMFCSGLQNRDKDTGNQSLETAIQLADPNYYPNVHAVFRVLLTMPVGSVPCERSFSAMRRLKHWSRSTMTEDRLSGLASLFIHRDITVCREKIMRKFDETKKRRLGPLHF</sequence>
<feature type="compositionally biased region" description="Polar residues" evidence="1">
    <location>
        <begin position="33"/>
        <end position="46"/>
    </location>
</feature>
<dbReference type="Pfam" id="PF05699">
    <property type="entry name" value="Dimer_Tnp_hAT"/>
    <property type="match status" value="1"/>
</dbReference>
<reference evidence="3" key="1">
    <citation type="submission" date="2021-03" db="EMBL/GenBank/DDBJ databases">
        <authorList>
            <person name="Bekaert M."/>
        </authorList>
    </citation>
    <scope>NUCLEOTIDE SEQUENCE</scope>
</reference>